<evidence type="ECO:0000256" key="2">
    <source>
        <dbReference type="ARBA" id="ARBA00022475"/>
    </source>
</evidence>
<dbReference type="RefSeq" id="WP_207165092.1">
    <property type="nucleotide sequence ID" value="NZ_CP071382.1"/>
</dbReference>
<gene>
    <name evidence="11" type="primary">ftsL</name>
    <name evidence="11" type="ORF">JZM60_07705</name>
</gene>
<dbReference type="EMBL" id="CP071382">
    <property type="protein sequence ID" value="QSV47132.1"/>
    <property type="molecule type" value="Genomic_DNA"/>
</dbReference>
<evidence type="ECO:0000313" key="11">
    <source>
        <dbReference type="EMBL" id="QSV47132.1"/>
    </source>
</evidence>
<dbReference type="InterPro" id="IPR007060">
    <property type="entry name" value="FtsL/DivIC"/>
</dbReference>
<evidence type="ECO:0000313" key="12">
    <source>
        <dbReference type="Proteomes" id="UP000663651"/>
    </source>
</evidence>
<evidence type="ECO:0000256" key="3">
    <source>
        <dbReference type="ARBA" id="ARBA00022618"/>
    </source>
</evidence>
<keyword evidence="9" id="KW-0175">Coiled coil</keyword>
<reference evidence="11 12" key="1">
    <citation type="submission" date="2021-03" db="EMBL/GenBank/DDBJ databases">
        <title>Geobacter metallireducens gen. nov. sp. nov., a microorganism capable of coupling the complete oxidation of organic compounds to the reduction of iron and other metals.</title>
        <authorList>
            <person name="Li Y."/>
        </authorList>
    </citation>
    <scope>NUCLEOTIDE SEQUENCE [LARGE SCALE GENOMIC DNA]</scope>
    <source>
        <strain evidence="11 12">Jerry-YX</strain>
    </source>
</reference>
<protein>
    <recommendedName>
        <fullName evidence="8">Cell division protein FtsL</fullName>
    </recommendedName>
</protein>
<sequence>MAQARTDFTKVAAPKKLEAMYAQRGEMFPYILGVMVLLTLVSVFHVWSRVRVIDLNLEIAEATKLLKESQQEQHRLQLEVASLRTPGRIESVAKGDLGMALPTDQQVVVVK</sequence>
<evidence type="ECO:0000256" key="10">
    <source>
        <dbReference type="SAM" id="Phobius"/>
    </source>
</evidence>
<keyword evidence="7" id="KW-0131">Cell cycle</keyword>
<comment type="subcellular location">
    <subcellularLocation>
        <location evidence="1">Cell membrane</location>
        <topology evidence="1">Single-pass type II membrane protein</topology>
    </subcellularLocation>
</comment>
<name>A0ABX7Q7F9_9BACT</name>
<keyword evidence="6 10" id="KW-0472">Membrane</keyword>
<proteinExistence type="inferred from homology"/>
<keyword evidence="5 10" id="KW-1133">Transmembrane helix</keyword>
<keyword evidence="2" id="KW-1003">Cell membrane</keyword>
<evidence type="ECO:0000256" key="7">
    <source>
        <dbReference type="ARBA" id="ARBA00023306"/>
    </source>
</evidence>
<keyword evidence="3 11" id="KW-0132">Cell division</keyword>
<evidence type="ECO:0000256" key="6">
    <source>
        <dbReference type="ARBA" id="ARBA00023136"/>
    </source>
</evidence>
<evidence type="ECO:0000256" key="1">
    <source>
        <dbReference type="ARBA" id="ARBA00004401"/>
    </source>
</evidence>
<dbReference type="Proteomes" id="UP000663651">
    <property type="component" value="Chromosome"/>
</dbReference>
<feature type="transmembrane region" description="Helical" evidence="10">
    <location>
        <begin position="27"/>
        <end position="47"/>
    </location>
</feature>
<dbReference type="InterPro" id="IPR011922">
    <property type="entry name" value="Cell_div_FtsL"/>
</dbReference>
<evidence type="ECO:0000256" key="9">
    <source>
        <dbReference type="SAM" id="Coils"/>
    </source>
</evidence>
<evidence type="ECO:0000256" key="8">
    <source>
        <dbReference type="NCBIfam" id="TIGR02209"/>
    </source>
</evidence>
<keyword evidence="12" id="KW-1185">Reference proteome</keyword>
<dbReference type="NCBIfam" id="TIGR02209">
    <property type="entry name" value="ftsL_broad"/>
    <property type="match status" value="1"/>
</dbReference>
<feature type="coiled-coil region" evidence="9">
    <location>
        <begin position="52"/>
        <end position="79"/>
    </location>
</feature>
<dbReference type="Pfam" id="PF04977">
    <property type="entry name" value="DivIC"/>
    <property type="match status" value="1"/>
</dbReference>
<organism evidence="11 12">
    <name type="scientific">Geobacter benzoatilyticus</name>
    <dbReference type="NCBI Taxonomy" id="2815309"/>
    <lineage>
        <taxon>Bacteria</taxon>
        <taxon>Pseudomonadati</taxon>
        <taxon>Thermodesulfobacteriota</taxon>
        <taxon>Desulfuromonadia</taxon>
        <taxon>Geobacterales</taxon>
        <taxon>Geobacteraceae</taxon>
        <taxon>Geobacter</taxon>
    </lineage>
</organism>
<evidence type="ECO:0000256" key="4">
    <source>
        <dbReference type="ARBA" id="ARBA00022692"/>
    </source>
</evidence>
<dbReference type="HAMAP" id="MF_00910">
    <property type="entry name" value="FtsL"/>
    <property type="match status" value="1"/>
</dbReference>
<accession>A0ABX7Q7F9</accession>
<keyword evidence="4 10" id="KW-0812">Transmembrane</keyword>
<evidence type="ECO:0000256" key="5">
    <source>
        <dbReference type="ARBA" id="ARBA00022989"/>
    </source>
</evidence>
<dbReference type="GO" id="GO:0051301">
    <property type="term" value="P:cell division"/>
    <property type="evidence" value="ECO:0007669"/>
    <property type="project" value="UniProtKB-KW"/>
</dbReference>